<evidence type="ECO:0000313" key="9">
    <source>
        <dbReference type="EMBL" id="OGN09432.1"/>
    </source>
</evidence>
<dbReference type="PANTHER" id="PTHR11404">
    <property type="entry name" value="SUPEROXIDE DISMUTASE 2"/>
    <property type="match status" value="1"/>
</dbReference>
<dbReference type="InterPro" id="IPR019831">
    <property type="entry name" value="Mn/Fe_SOD_N"/>
</dbReference>
<accession>A0A1F8F8E6</accession>
<dbReference type="InterPro" id="IPR050265">
    <property type="entry name" value="Fe/Mn_Superoxide_Dismutase"/>
</dbReference>
<dbReference type="Pfam" id="PF02777">
    <property type="entry name" value="Sod_Fe_C"/>
    <property type="match status" value="1"/>
</dbReference>
<dbReference type="SUPFAM" id="SSF46609">
    <property type="entry name" value="Fe,Mn superoxide dismutase (SOD), N-terminal domain"/>
    <property type="match status" value="1"/>
</dbReference>
<dbReference type="SUPFAM" id="SSF54719">
    <property type="entry name" value="Fe,Mn superoxide dismutase (SOD), C-terminal domain"/>
    <property type="match status" value="1"/>
</dbReference>
<feature type="domain" description="Manganese/iron superoxide dismutase C-terminal" evidence="8">
    <location>
        <begin position="94"/>
        <end position="193"/>
    </location>
</feature>
<dbReference type="Gene3D" id="3.55.40.20">
    <property type="entry name" value="Iron/manganese superoxide dismutase, C-terminal domain"/>
    <property type="match status" value="1"/>
</dbReference>
<dbReference type="InterPro" id="IPR036324">
    <property type="entry name" value="Mn/Fe_SOD_N_sf"/>
</dbReference>
<sequence length="204" mass="23325">MPKKQFRELSYNSDSLRGISAKTIDIHHGKLYKGYVDKSNEIGEKLGELRRDGKAEGNQTYSELRGLKLGETFTANGVYLHENYFAILGGDGMPKGEVLKAIEEKFGSFEEFKAYFSACGMAARGWAILCWDMHEKKLMQYNCDAQNHGGVWGCIPIIAMDVYEHSYFIDTGSDRKAYIEAFFNNLNWDKIEEFYQQAKSYSLE</sequence>
<evidence type="ECO:0000256" key="3">
    <source>
        <dbReference type="ARBA" id="ARBA00022723"/>
    </source>
</evidence>
<dbReference type="GO" id="GO:0004784">
    <property type="term" value="F:superoxide dismutase activity"/>
    <property type="evidence" value="ECO:0007669"/>
    <property type="project" value="UniProtKB-EC"/>
</dbReference>
<gene>
    <name evidence="9" type="ORF">A3J46_01355</name>
</gene>
<feature type="binding site" evidence="5">
    <location>
        <position position="81"/>
    </location>
    <ligand>
        <name>Mn(2+)</name>
        <dbReference type="ChEBI" id="CHEBI:29035"/>
    </ligand>
</feature>
<dbReference type="Gene3D" id="1.10.287.990">
    <property type="entry name" value="Fe,Mn superoxide dismutase (SOD) domain"/>
    <property type="match status" value="1"/>
</dbReference>
<evidence type="ECO:0000259" key="7">
    <source>
        <dbReference type="Pfam" id="PF00081"/>
    </source>
</evidence>
<comment type="catalytic activity">
    <reaction evidence="6">
        <text>2 superoxide + 2 H(+) = H2O2 + O2</text>
        <dbReference type="Rhea" id="RHEA:20696"/>
        <dbReference type="ChEBI" id="CHEBI:15378"/>
        <dbReference type="ChEBI" id="CHEBI:15379"/>
        <dbReference type="ChEBI" id="CHEBI:16240"/>
        <dbReference type="ChEBI" id="CHEBI:18421"/>
        <dbReference type="EC" id="1.15.1.1"/>
    </reaction>
</comment>
<dbReference type="AlphaFoldDB" id="A0A1F8F8E6"/>
<dbReference type="InterPro" id="IPR001189">
    <property type="entry name" value="Mn/Fe_SOD"/>
</dbReference>
<comment type="similarity">
    <text evidence="1 6">Belongs to the iron/manganese superoxide dismutase family.</text>
</comment>
<dbReference type="GO" id="GO:0046872">
    <property type="term" value="F:metal ion binding"/>
    <property type="evidence" value="ECO:0007669"/>
    <property type="project" value="UniProtKB-KW"/>
</dbReference>
<evidence type="ECO:0000313" key="10">
    <source>
        <dbReference type="Proteomes" id="UP000177167"/>
    </source>
</evidence>
<dbReference type="PIRSF" id="PIRSF000349">
    <property type="entry name" value="SODismutase"/>
    <property type="match status" value="1"/>
</dbReference>
<keyword evidence="4 6" id="KW-0560">Oxidoreductase</keyword>
<evidence type="ECO:0000256" key="6">
    <source>
        <dbReference type="RuleBase" id="RU000414"/>
    </source>
</evidence>
<dbReference type="Pfam" id="PF00081">
    <property type="entry name" value="Sod_Fe_N"/>
    <property type="match status" value="1"/>
</dbReference>
<feature type="binding site" evidence="5">
    <location>
        <position position="161"/>
    </location>
    <ligand>
        <name>Mn(2+)</name>
        <dbReference type="ChEBI" id="CHEBI:29035"/>
    </ligand>
</feature>
<comment type="caution">
    <text evidence="9">The sequence shown here is derived from an EMBL/GenBank/DDBJ whole genome shotgun (WGS) entry which is preliminary data.</text>
</comment>
<evidence type="ECO:0000256" key="1">
    <source>
        <dbReference type="ARBA" id="ARBA00008714"/>
    </source>
</evidence>
<reference evidence="9 10" key="1">
    <citation type="journal article" date="2016" name="Nat. Commun.">
        <title>Thousands of microbial genomes shed light on interconnected biogeochemical processes in an aquifer system.</title>
        <authorList>
            <person name="Anantharaman K."/>
            <person name="Brown C.T."/>
            <person name="Hug L.A."/>
            <person name="Sharon I."/>
            <person name="Castelle C.J."/>
            <person name="Probst A.J."/>
            <person name="Thomas B.C."/>
            <person name="Singh A."/>
            <person name="Wilkins M.J."/>
            <person name="Karaoz U."/>
            <person name="Brodie E.L."/>
            <person name="Williams K.H."/>
            <person name="Hubbard S.S."/>
            <person name="Banfield J.F."/>
        </authorList>
    </citation>
    <scope>NUCLEOTIDE SEQUENCE [LARGE SCALE GENOMIC DNA]</scope>
</reference>
<evidence type="ECO:0000259" key="8">
    <source>
        <dbReference type="Pfam" id="PF02777"/>
    </source>
</evidence>
<dbReference type="EC" id="1.15.1.1" evidence="2 6"/>
<dbReference type="EMBL" id="MGJP01000036">
    <property type="protein sequence ID" value="OGN09432.1"/>
    <property type="molecule type" value="Genomic_DNA"/>
</dbReference>
<name>A0A1F8F8E6_9BACT</name>
<dbReference type="InterPro" id="IPR019832">
    <property type="entry name" value="Mn/Fe_SOD_C"/>
</dbReference>
<evidence type="ECO:0000256" key="5">
    <source>
        <dbReference type="PIRSR" id="PIRSR000349-1"/>
    </source>
</evidence>
<dbReference type="InterPro" id="IPR036314">
    <property type="entry name" value="SOD_C_sf"/>
</dbReference>
<evidence type="ECO:0000256" key="2">
    <source>
        <dbReference type="ARBA" id="ARBA00012682"/>
    </source>
</evidence>
<proteinExistence type="inferred from homology"/>
<dbReference type="PANTHER" id="PTHR11404:SF6">
    <property type="entry name" value="SUPEROXIDE DISMUTASE [MN], MITOCHONDRIAL"/>
    <property type="match status" value="1"/>
</dbReference>
<keyword evidence="3 5" id="KW-0479">Metal-binding</keyword>
<evidence type="ECO:0000256" key="4">
    <source>
        <dbReference type="ARBA" id="ARBA00023002"/>
    </source>
</evidence>
<feature type="binding site" evidence="5">
    <location>
        <position position="165"/>
    </location>
    <ligand>
        <name>Mn(2+)</name>
        <dbReference type="ChEBI" id="CHEBI:29035"/>
    </ligand>
</feature>
<dbReference type="Proteomes" id="UP000177167">
    <property type="component" value="Unassembled WGS sequence"/>
</dbReference>
<feature type="domain" description="Manganese/iron superoxide dismutase N-terminal" evidence="7">
    <location>
        <begin position="6"/>
        <end position="88"/>
    </location>
</feature>
<protein>
    <recommendedName>
        <fullName evidence="2 6">Superoxide dismutase</fullName>
        <ecNumber evidence="2 6">1.15.1.1</ecNumber>
    </recommendedName>
</protein>
<organism evidence="9 10">
    <name type="scientific">Candidatus Yanofskybacteria bacterium RIFCSPHIGHO2_02_FULL_41_11</name>
    <dbReference type="NCBI Taxonomy" id="1802675"/>
    <lineage>
        <taxon>Bacteria</taxon>
        <taxon>Candidatus Yanofskyibacteriota</taxon>
    </lineage>
</organism>
<feature type="binding site" evidence="5">
    <location>
        <position position="27"/>
    </location>
    <ligand>
        <name>Mn(2+)</name>
        <dbReference type="ChEBI" id="CHEBI:29035"/>
    </ligand>
</feature>
<comment type="function">
    <text evidence="6">Destroys radicals which are normally produced within the cells and which are toxic to biological systems.</text>
</comment>